<comment type="similarity">
    <text evidence="1">Belongs to the LysR transcriptional regulatory family.</text>
</comment>
<dbReference type="InterPro" id="IPR000847">
    <property type="entry name" value="LysR_HTH_N"/>
</dbReference>
<dbReference type="InterPro" id="IPR036390">
    <property type="entry name" value="WH_DNA-bd_sf"/>
</dbReference>
<dbReference type="Gene3D" id="3.40.190.10">
    <property type="entry name" value="Periplasmic binding protein-like II"/>
    <property type="match status" value="2"/>
</dbReference>
<keyword evidence="4" id="KW-0804">Transcription</keyword>
<dbReference type="Proteomes" id="UP001201273">
    <property type="component" value="Unassembled WGS sequence"/>
</dbReference>
<organism evidence="6 7">
    <name type="scientific">Motilimonas cestriensis</name>
    <dbReference type="NCBI Taxonomy" id="2742685"/>
    <lineage>
        <taxon>Bacteria</taxon>
        <taxon>Pseudomonadati</taxon>
        <taxon>Pseudomonadota</taxon>
        <taxon>Gammaproteobacteria</taxon>
        <taxon>Alteromonadales</taxon>
        <taxon>Alteromonadales genera incertae sedis</taxon>
        <taxon>Motilimonas</taxon>
    </lineage>
</organism>
<dbReference type="Pfam" id="PF00126">
    <property type="entry name" value="HTH_1"/>
    <property type="match status" value="1"/>
</dbReference>
<dbReference type="PANTHER" id="PTHR30118:SF15">
    <property type="entry name" value="TRANSCRIPTIONAL REGULATORY PROTEIN"/>
    <property type="match status" value="1"/>
</dbReference>
<feature type="domain" description="HTH lysR-type" evidence="5">
    <location>
        <begin position="8"/>
        <end position="65"/>
    </location>
</feature>
<keyword evidence="7" id="KW-1185">Reference proteome</keyword>
<evidence type="ECO:0000259" key="5">
    <source>
        <dbReference type="PROSITE" id="PS50931"/>
    </source>
</evidence>
<dbReference type="RefSeq" id="WP_233052230.1">
    <property type="nucleotide sequence ID" value="NZ_JAIMJA010000006.1"/>
</dbReference>
<evidence type="ECO:0000256" key="2">
    <source>
        <dbReference type="ARBA" id="ARBA00023015"/>
    </source>
</evidence>
<dbReference type="EMBL" id="JAIMJA010000006">
    <property type="protein sequence ID" value="MCE2594703.1"/>
    <property type="molecule type" value="Genomic_DNA"/>
</dbReference>
<dbReference type="PROSITE" id="PS50931">
    <property type="entry name" value="HTH_LYSR"/>
    <property type="match status" value="1"/>
</dbReference>
<evidence type="ECO:0000313" key="7">
    <source>
        <dbReference type="Proteomes" id="UP001201273"/>
    </source>
</evidence>
<dbReference type="InterPro" id="IPR005119">
    <property type="entry name" value="LysR_subst-bd"/>
</dbReference>
<dbReference type="InterPro" id="IPR050389">
    <property type="entry name" value="LysR-type_TF"/>
</dbReference>
<evidence type="ECO:0000256" key="1">
    <source>
        <dbReference type="ARBA" id="ARBA00009437"/>
    </source>
</evidence>
<dbReference type="Gene3D" id="1.10.10.10">
    <property type="entry name" value="Winged helix-like DNA-binding domain superfamily/Winged helix DNA-binding domain"/>
    <property type="match status" value="1"/>
</dbReference>
<proteinExistence type="inferred from homology"/>
<dbReference type="InterPro" id="IPR037402">
    <property type="entry name" value="YidZ_PBP2"/>
</dbReference>
<dbReference type="SUPFAM" id="SSF53850">
    <property type="entry name" value="Periplasmic binding protein-like II"/>
    <property type="match status" value="1"/>
</dbReference>
<dbReference type="PANTHER" id="PTHR30118">
    <property type="entry name" value="HTH-TYPE TRANSCRIPTIONAL REGULATOR LEUO-RELATED"/>
    <property type="match status" value="1"/>
</dbReference>
<protein>
    <submittedName>
        <fullName evidence="6">LysR family transcriptional regulator</fullName>
    </submittedName>
</protein>
<reference evidence="6 7" key="1">
    <citation type="journal article" date="2022" name="Environ. Microbiol. Rep.">
        <title>Eco-phylogenetic analyses reveal divergent evolution of vitamin B12 metabolism in the marine bacterial family 'Psychromonadaceae'.</title>
        <authorList>
            <person name="Jin X."/>
            <person name="Yang Y."/>
            <person name="Cao H."/>
            <person name="Gao B."/>
            <person name="Zhao Z."/>
        </authorList>
    </citation>
    <scope>NUCLEOTIDE SEQUENCE [LARGE SCALE GENOMIC DNA]</scope>
    <source>
        <strain evidence="6 7">MKS20</strain>
    </source>
</reference>
<dbReference type="Pfam" id="PF03466">
    <property type="entry name" value="LysR_substrate"/>
    <property type="match status" value="1"/>
</dbReference>
<evidence type="ECO:0000256" key="4">
    <source>
        <dbReference type="ARBA" id="ARBA00023163"/>
    </source>
</evidence>
<accession>A0ABS8W828</accession>
<name>A0ABS8W828_9GAMM</name>
<keyword evidence="3" id="KW-0238">DNA-binding</keyword>
<sequence length="307" mass="34808">MIKKISRINLNLIVSLHLLLQELSVTKAAQRQFISQSAMSKNLAKLRELFNDPLLIKAGPELTPTNKAMQLAPEVAKLVQAMDGLFSSQEFDPMECRKEFTIASTDYVSEYILPKALADIYRAAPHISINVQNWDKQTYQLLKEGKVDLGTTIQDPNAKDMHASLINRDYFVCIMRQDHPLSAKSSLSLQDFADYHHAVITVGTDKTTAIDRALAEKGVTRKVRLRVSSYPSAVNMVAQSNLLLTLPSHIAKRLSEDHPVTIKPLPIEIDEFDCTLQWHHRNHQDPAHRWFRTRLAELIQAQELDPI</sequence>
<gene>
    <name evidence="6" type="ORF">K6Y31_07730</name>
</gene>
<evidence type="ECO:0000313" key="6">
    <source>
        <dbReference type="EMBL" id="MCE2594703.1"/>
    </source>
</evidence>
<comment type="caution">
    <text evidence="6">The sequence shown here is derived from an EMBL/GenBank/DDBJ whole genome shotgun (WGS) entry which is preliminary data.</text>
</comment>
<dbReference type="CDD" id="cd08417">
    <property type="entry name" value="PBP2_Nitroaromatics_like"/>
    <property type="match status" value="1"/>
</dbReference>
<dbReference type="InterPro" id="IPR036388">
    <property type="entry name" value="WH-like_DNA-bd_sf"/>
</dbReference>
<keyword evidence="2" id="KW-0805">Transcription regulation</keyword>
<dbReference type="SUPFAM" id="SSF46785">
    <property type="entry name" value="Winged helix' DNA-binding domain"/>
    <property type="match status" value="1"/>
</dbReference>
<evidence type="ECO:0000256" key="3">
    <source>
        <dbReference type="ARBA" id="ARBA00023125"/>
    </source>
</evidence>